<organism evidence="5 6">
    <name type="scientific">Halapricum desulfuricans</name>
    <dbReference type="NCBI Taxonomy" id="2841257"/>
    <lineage>
        <taxon>Archaea</taxon>
        <taxon>Methanobacteriati</taxon>
        <taxon>Methanobacteriota</taxon>
        <taxon>Stenosarchaea group</taxon>
        <taxon>Halobacteria</taxon>
        <taxon>Halobacteriales</taxon>
        <taxon>Haloarculaceae</taxon>
        <taxon>Halapricum</taxon>
    </lineage>
</organism>
<gene>
    <name evidence="5" type="primary">sua72</name>
    <name evidence="5" type="ORF">HSR121_0766</name>
</gene>
<dbReference type="AlphaFoldDB" id="A0A897MSL4"/>
<dbReference type="GO" id="GO:0017025">
    <property type="term" value="F:TBP-class protein binding"/>
    <property type="evidence" value="ECO:0007669"/>
    <property type="project" value="InterPro"/>
</dbReference>
<proteinExistence type="predicted"/>
<evidence type="ECO:0000259" key="4">
    <source>
        <dbReference type="Pfam" id="PF00382"/>
    </source>
</evidence>
<keyword evidence="1" id="KW-0805">Transcription regulation</keyword>
<dbReference type="SUPFAM" id="SSF47954">
    <property type="entry name" value="Cyclin-like"/>
    <property type="match status" value="2"/>
</dbReference>
<dbReference type="Proteomes" id="UP000663525">
    <property type="component" value="Chromosome"/>
</dbReference>
<dbReference type="Gene3D" id="1.10.472.10">
    <property type="entry name" value="Cyclin-like"/>
    <property type="match status" value="1"/>
</dbReference>
<dbReference type="GO" id="GO:0070897">
    <property type="term" value="P:transcription preinitiation complex assembly"/>
    <property type="evidence" value="ECO:0007669"/>
    <property type="project" value="InterPro"/>
</dbReference>
<evidence type="ECO:0000313" key="6">
    <source>
        <dbReference type="Proteomes" id="UP000663525"/>
    </source>
</evidence>
<dbReference type="InterPro" id="IPR036915">
    <property type="entry name" value="Cyclin-like_sf"/>
</dbReference>
<evidence type="ECO:0000256" key="2">
    <source>
        <dbReference type="ARBA" id="ARBA00023163"/>
    </source>
</evidence>
<feature type="domain" description="Transcription factor TFIIB cyclin-like" evidence="4">
    <location>
        <begin position="124"/>
        <end position="210"/>
    </location>
</feature>
<evidence type="ECO:0000256" key="3">
    <source>
        <dbReference type="SAM" id="MobiDB-lite"/>
    </source>
</evidence>
<feature type="region of interest" description="Disordered" evidence="3">
    <location>
        <begin position="1"/>
        <end position="22"/>
    </location>
</feature>
<dbReference type="PANTHER" id="PTHR11618:SF13">
    <property type="entry name" value="TRANSCRIPTION INITIATION FACTOR IIB"/>
    <property type="match status" value="1"/>
</dbReference>
<feature type="domain" description="Transcription factor TFIIB cyclin-like" evidence="4">
    <location>
        <begin position="221"/>
        <end position="300"/>
    </location>
</feature>
<protein>
    <submittedName>
        <fullName evidence="5">Transcription initiation factor TFIIB, Brf1 subunit/Transcription initiation factor TFIIB</fullName>
    </submittedName>
</protein>
<accession>A0A897MSL4</accession>
<evidence type="ECO:0000313" key="5">
    <source>
        <dbReference type="EMBL" id="QSG05120.1"/>
    </source>
</evidence>
<dbReference type="InterPro" id="IPR000812">
    <property type="entry name" value="TFIIB"/>
</dbReference>
<dbReference type="SUPFAM" id="SSF57783">
    <property type="entry name" value="Zinc beta-ribbon"/>
    <property type="match status" value="1"/>
</dbReference>
<dbReference type="EMBL" id="CP064787">
    <property type="protein sequence ID" value="QSG05120.1"/>
    <property type="molecule type" value="Genomic_DNA"/>
</dbReference>
<sequence>MTPRDIYDDGFDEDDGRSLSNTDCPECEGQLRTDGGETACTHCGLIVEEYRFDHEDIPRELSDTLGRSRTGAPLCEHRHDRGLSSEIGFGTDGKGNTLPGRTRRRLERLRREHSRARWRNKVERNLAHGLTEIARIRSARSLPRSIRDAACRHFRKAQEADLLRGRSVEAFAAAGVYAACREHERTETITDVATVACATESGIKNAYGVLNREFGLAVMPRDPAAFVPRLVSDLSLSRAVERSARELAHEATTQGIAIGCQPLGVAAGCLAIVLADREIAVRQVDLANSAGVSTATVRARRDQLQTELGQADRRETTRR</sequence>
<keyword evidence="2" id="KW-0804">Transcription</keyword>
<dbReference type="Gene3D" id="1.10.472.170">
    <property type="match status" value="1"/>
</dbReference>
<dbReference type="PANTHER" id="PTHR11618">
    <property type="entry name" value="TRANSCRIPTION INITIATION FACTOR IIB-RELATED"/>
    <property type="match status" value="1"/>
</dbReference>
<dbReference type="GO" id="GO:0097550">
    <property type="term" value="C:transcription preinitiation complex"/>
    <property type="evidence" value="ECO:0007669"/>
    <property type="project" value="TreeGrafter"/>
</dbReference>
<dbReference type="PRINTS" id="PR00685">
    <property type="entry name" value="TIFACTORIIB"/>
</dbReference>
<name>A0A897MSL4_9EURY</name>
<evidence type="ECO:0000256" key="1">
    <source>
        <dbReference type="ARBA" id="ARBA00023015"/>
    </source>
</evidence>
<dbReference type="Pfam" id="PF00382">
    <property type="entry name" value="TFIIB"/>
    <property type="match status" value="2"/>
</dbReference>
<dbReference type="InterPro" id="IPR013150">
    <property type="entry name" value="TFIIB_cyclin"/>
</dbReference>
<reference evidence="5" key="1">
    <citation type="submission" date="2020-11" db="EMBL/GenBank/DDBJ databases">
        <title>Carbohydrate-dependent, anaerobic sulfur respiration: A novel catabolism in halophilic archaea.</title>
        <authorList>
            <person name="Sorokin D.Y."/>
            <person name="Messina E."/>
            <person name="Smedile F."/>
            <person name="La Cono V."/>
            <person name="Hallsworth J.E."/>
            <person name="Yakimov M.M."/>
        </authorList>
    </citation>
    <scope>NUCLEOTIDE SEQUENCE</scope>
    <source>
        <strain evidence="5">HSR12-1</strain>
    </source>
</reference>